<dbReference type="EMBL" id="JAGGLD010000006">
    <property type="protein sequence ID" value="MBP2002082.1"/>
    <property type="molecule type" value="Genomic_DNA"/>
</dbReference>
<dbReference type="InterPro" id="IPR015064">
    <property type="entry name" value="Sda"/>
</dbReference>
<evidence type="ECO:0000313" key="2">
    <source>
        <dbReference type="Proteomes" id="UP001519288"/>
    </source>
</evidence>
<dbReference type="Proteomes" id="UP001519288">
    <property type="component" value="Unassembled WGS sequence"/>
</dbReference>
<dbReference type="SUPFAM" id="SSF100985">
    <property type="entry name" value="Sporulation inhibitor Sda"/>
    <property type="match status" value="1"/>
</dbReference>
<dbReference type="Gene3D" id="1.10.287.1100">
    <property type="entry name" value="Sporulation inhibitor A"/>
    <property type="match status" value="1"/>
</dbReference>
<organism evidence="1 2">
    <name type="scientific">Paenibacillus shirakamiensis</name>
    <dbReference type="NCBI Taxonomy" id="1265935"/>
    <lineage>
        <taxon>Bacteria</taxon>
        <taxon>Bacillati</taxon>
        <taxon>Bacillota</taxon>
        <taxon>Bacilli</taxon>
        <taxon>Bacillales</taxon>
        <taxon>Paenibacillaceae</taxon>
        <taxon>Paenibacillus</taxon>
    </lineage>
</organism>
<proteinExistence type="predicted"/>
<name>A0ABS4JK58_9BACL</name>
<protein>
    <submittedName>
        <fullName evidence="1">Developmental checkpoint coupling sporulation initiation to replication initiation</fullName>
    </submittedName>
</protein>
<keyword evidence="2" id="KW-1185">Reference proteome</keyword>
<dbReference type="Pfam" id="PF08970">
    <property type="entry name" value="Sda"/>
    <property type="match status" value="1"/>
</dbReference>
<reference evidence="1 2" key="1">
    <citation type="submission" date="2021-03" db="EMBL/GenBank/DDBJ databases">
        <title>Genomic Encyclopedia of Type Strains, Phase IV (KMG-IV): sequencing the most valuable type-strain genomes for metagenomic binning, comparative biology and taxonomic classification.</title>
        <authorList>
            <person name="Goeker M."/>
        </authorList>
    </citation>
    <scope>NUCLEOTIDE SEQUENCE [LARGE SCALE GENOMIC DNA]</scope>
    <source>
        <strain evidence="1 2">DSM 26806</strain>
    </source>
</reference>
<dbReference type="RefSeq" id="WP_209864522.1">
    <property type="nucleotide sequence ID" value="NZ_JAGGLD010000006.1"/>
</dbReference>
<accession>A0ABS4JK58</accession>
<evidence type="ECO:0000313" key="1">
    <source>
        <dbReference type="EMBL" id="MBP2002082.1"/>
    </source>
</evidence>
<dbReference type="InterPro" id="IPR036916">
    <property type="entry name" value="Sda_sf"/>
</dbReference>
<sequence length="51" mass="6021">MATLTDELLLDSFKRATELKLDRDFLALLLAEIRKRNLNSQLHRQLQAIFH</sequence>
<gene>
    <name evidence="1" type="ORF">J2Z69_003139</name>
</gene>
<comment type="caution">
    <text evidence="1">The sequence shown here is derived from an EMBL/GenBank/DDBJ whole genome shotgun (WGS) entry which is preliminary data.</text>
</comment>